<feature type="domain" description="DUF234" evidence="2">
    <location>
        <begin position="315"/>
        <end position="407"/>
    </location>
</feature>
<sequence>MAFLDRKTELDTLEDFYRSPRGEMVALYGRRRVGKTSLLREFARGKPHIFFTADANIEKEQVGAFARLLEEFMPEEGPLGRLETWPDALGFLLPRLRARSEKTVIVLDEFSEITRQNKAVPSVLRRLWDETGEGAGIMLLLCGSLVGEMRRLQMGEEPLYGRFTGRINLRPFIFPEMSLFFPTRDFKERLETYAVLGGMPMYLSIGNKASGIWRIIEDEILNPSRILYEEIPYILGQELRDPALYMAILSSIARGPTRPAKIAAHTGIKADTVSAYLHRLERMDIVNRDFPVTDKSPEKSRRVSYSIKDNFVRFWLRYVYPYKYLVESGDRDSLLSIIKRDFEAYVGMTAEEITREAVRIANRDDVFPVRFSKIGRYWDKNQEIDICGVSEDGKAFLWGECRWRRTKMSAEDLGRLRDKVATVGVDREAKSTYLLCSRSGFTKGLESRASDEDVILWDAEMLDELLS</sequence>
<dbReference type="Gene3D" id="3.40.50.300">
    <property type="entry name" value="P-loop containing nucleotide triphosphate hydrolases"/>
    <property type="match status" value="1"/>
</dbReference>
<evidence type="ECO:0000313" key="3">
    <source>
        <dbReference type="EMBL" id="PKQ28755.1"/>
    </source>
</evidence>
<dbReference type="Pfam" id="PF03008">
    <property type="entry name" value="DUF234"/>
    <property type="match status" value="1"/>
</dbReference>
<dbReference type="InterPro" id="IPR036388">
    <property type="entry name" value="WH-like_DNA-bd_sf"/>
</dbReference>
<dbReference type="SUPFAM" id="SSF52980">
    <property type="entry name" value="Restriction endonuclease-like"/>
    <property type="match status" value="1"/>
</dbReference>
<evidence type="ECO:0000313" key="4">
    <source>
        <dbReference type="Proteomes" id="UP000233654"/>
    </source>
</evidence>
<dbReference type="SUPFAM" id="SSF46785">
    <property type="entry name" value="Winged helix' DNA-binding domain"/>
    <property type="match status" value="1"/>
</dbReference>
<evidence type="ECO:0000259" key="1">
    <source>
        <dbReference type="Pfam" id="PF01637"/>
    </source>
</evidence>
<gene>
    <name evidence="3" type="ORF">CVT63_01210</name>
</gene>
<dbReference type="InterPro" id="IPR036390">
    <property type="entry name" value="WH_DNA-bd_sf"/>
</dbReference>
<evidence type="ECO:0000259" key="2">
    <source>
        <dbReference type="Pfam" id="PF03008"/>
    </source>
</evidence>
<reference evidence="3 4" key="1">
    <citation type="journal article" date="2017" name="ISME J.">
        <title>Potential for microbial H2 and metal transformations associated with novel bacteria and archaea in deep terrestrial subsurface sediments.</title>
        <authorList>
            <person name="Hernsdorf A.W."/>
            <person name="Amano Y."/>
            <person name="Miyakawa K."/>
            <person name="Ise K."/>
            <person name="Suzuki Y."/>
            <person name="Anantharaman K."/>
            <person name="Probst A."/>
            <person name="Burstein D."/>
            <person name="Thomas B.C."/>
            <person name="Banfield J.F."/>
        </authorList>
    </citation>
    <scope>NUCLEOTIDE SEQUENCE [LARGE SCALE GENOMIC DNA]</scope>
    <source>
        <strain evidence="3">HGW-Actinobacteria-3</strain>
    </source>
</reference>
<dbReference type="PANTHER" id="PTHR34704">
    <property type="entry name" value="ATPASE"/>
    <property type="match status" value="1"/>
</dbReference>
<dbReference type="InterPro" id="IPR027417">
    <property type="entry name" value="P-loop_NTPase"/>
</dbReference>
<protein>
    <recommendedName>
        <fullName evidence="5">ATPase</fullName>
    </recommendedName>
</protein>
<dbReference type="InterPro" id="IPR004256">
    <property type="entry name" value="DUF234"/>
</dbReference>
<dbReference type="EMBL" id="PHEX01000006">
    <property type="protein sequence ID" value="PKQ28755.1"/>
    <property type="molecule type" value="Genomic_DNA"/>
</dbReference>
<evidence type="ECO:0008006" key="5">
    <source>
        <dbReference type="Google" id="ProtNLM"/>
    </source>
</evidence>
<feature type="domain" description="ATPase" evidence="1">
    <location>
        <begin position="3"/>
        <end position="203"/>
    </location>
</feature>
<dbReference type="Pfam" id="PF01637">
    <property type="entry name" value="ATPase_2"/>
    <property type="match status" value="1"/>
</dbReference>
<dbReference type="Proteomes" id="UP000233654">
    <property type="component" value="Unassembled WGS sequence"/>
</dbReference>
<dbReference type="AlphaFoldDB" id="A0A2N3G7R6"/>
<dbReference type="GO" id="GO:0005524">
    <property type="term" value="F:ATP binding"/>
    <property type="evidence" value="ECO:0007669"/>
    <property type="project" value="InterPro"/>
</dbReference>
<dbReference type="Gene3D" id="1.10.10.10">
    <property type="entry name" value="Winged helix-like DNA-binding domain superfamily/Winged helix DNA-binding domain"/>
    <property type="match status" value="1"/>
</dbReference>
<proteinExistence type="predicted"/>
<accession>A0A2N3G7R6</accession>
<dbReference type="InterPro" id="IPR011335">
    <property type="entry name" value="Restrct_endonuc-II-like"/>
</dbReference>
<dbReference type="SUPFAM" id="SSF52540">
    <property type="entry name" value="P-loop containing nucleoside triphosphate hydrolases"/>
    <property type="match status" value="1"/>
</dbReference>
<name>A0A2N3G7R6_9ACTN</name>
<organism evidence="3 4">
    <name type="scientific">Candidatus Anoxymicrobium japonicum</name>
    <dbReference type="NCBI Taxonomy" id="2013648"/>
    <lineage>
        <taxon>Bacteria</taxon>
        <taxon>Bacillati</taxon>
        <taxon>Actinomycetota</taxon>
        <taxon>Candidatus Geothermincolia</taxon>
        <taxon>Candidatus Geothermincolales</taxon>
        <taxon>Candidatus Anoxymicrobiaceae</taxon>
        <taxon>Candidatus Anoxymicrobium</taxon>
    </lineage>
</organism>
<comment type="caution">
    <text evidence="3">The sequence shown here is derived from an EMBL/GenBank/DDBJ whole genome shotgun (WGS) entry which is preliminary data.</text>
</comment>
<dbReference type="InterPro" id="IPR011579">
    <property type="entry name" value="ATPase_dom"/>
</dbReference>
<dbReference type="PANTHER" id="PTHR34704:SF1">
    <property type="entry name" value="ATPASE"/>
    <property type="match status" value="1"/>
</dbReference>